<dbReference type="GO" id="GO:0034715">
    <property type="term" value="C:pICln-Sm protein complex"/>
    <property type="evidence" value="ECO:0007669"/>
    <property type="project" value="TreeGrafter"/>
</dbReference>
<keyword evidence="4" id="KW-0963">Cytoplasm</keyword>
<dbReference type="InterPro" id="IPR006931">
    <property type="entry name" value="Calcipressin"/>
</dbReference>
<dbReference type="InterPro" id="IPR039924">
    <property type="entry name" value="ICln/Lot5/Saf5"/>
</dbReference>
<proteinExistence type="inferred from homology"/>
<dbReference type="Pfam" id="PF03517">
    <property type="entry name" value="Voldacs"/>
    <property type="match status" value="1"/>
</dbReference>
<feature type="compositionally biased region" description="Basic and acidic residues" evidence="6">
    <location>
        <begin position="1"/>
        <end position="10"/>
    </location>
</feature>
<keyword evidence="5" id="KW-0539">Nucleus</keyword>
<gene>
    <name evidence="7" type="ORF">BCV69DRAFT_313506</name>
</gene>
<evidence type="ECO:0000256" key="3">
    <source>
        <dbReference type="ARBA" id="ARBA00008209"/>
    </source>
</evidence>
<name>A0A316U378_9BASI</name>
<evidence type="ECO:0000256" key="4">
    <source>
        <dbReference type="ARBA" id="ARBA00022490"/>
    </source>
</evidence>
<evidence type="ECO:0000256" key="2">
    <source>
        <dbReference type="ARBA" id="ARBA00004496"/>
    </source>
</evidence>
<accession>A0A316U378</accession>
<reference evidence="7 8" key="1">
    <citation type="journal article" date="2018" name="Mol. Biol. Evol.">
        <title>Broad Genomic Sampling Reveals a Smut Pathogenic Ancestry of the Fungal Clade Ustilaginomycotina.</title>
        <authorList>
            <person name="Kijpornyongpan T."/>
            <person name="Mondo S.J."/>
            <person name="Barry K."/>
            <person name="Sandor L."/>
            <person name="Lee J."/>
            <person name="Lipzen A."/>
            <person name="Pangilinan J."/>
            <person name="LaButti K."/>
            <person name="Hainaut M."/>
            <person name="Henrissat B."/>
            <person name="Grigoriev I.V."/>
            <person name="Spatafora J.W."/>
            <person name="Aime M.C."/>
        </authorList>
    </citation>
    <scope>NUCLEOTIDE SEQUENCE [LARGE SCALE GENOMIC DNA]</scope>
    <source>
        <strain evidence="7 8">MCA 4718</strain>
    </source>
</reference>
<evidence type="ECO:0000313" key="7">
    <source>
        <dbReference type="EMBL" id="PWN19762.1"/>
    </source>
</evidence>
<dbReference type="GO" id="GO:0019722">
    <property type="term" value="P:calcium-mediated signaling"/>
    <property type="evidence" value="ECO:0007669"/>
    <property type="project" value="InterPro"/>
</dbReference>
<dbReference type="GO" id="GO:0005829">
    <property type="term" value="C:cytosol"/>
    <property type="evidence" value="ECO:0007669"/>
    <property type="project" value="TreeGrafter"/>
</dbReference>
<dbReference type="Proteomes" id="UP000245942">
    <property type="component" value="Unassembled WGS sequence"/>
</dbReference>
<feature type="region of interest" description="Disordered" evidence="6">
    <location>
        <begin position="226"/>
        <end position="256"/>
    </location>
</feature>
<protein>
    <recommendedName>
        <fullName evidence="9">Calcipressin-domain-containing protein</fullName>
    </recommendedName>
</protein>
<dbReference type="AlphaFoldDB" id="A0A316U378"/>
<dbReference type="GO" id="GO:0005681">
    <property type="term" value="C:spliceosomal complex"/>
    <property type="evidence" value="ECO:0007669"/>
    <property type="project" value="TreeGrafter"/>
</dbReference>
<dbReference type="OrthoDB" id="17212at2759"/>
<dbReference type="PANTHER" id="PTHR21399">
    <property type="entry name" value="CHLORIDE CONDUCTANCE REGULATORY PROTEIN ICLN"/>
    <property type="match status" value="1"/>
</dbReference>
<dbReference type="RefSeq" id="XP_025346922.1">
    <property type="nucleotide sequence ID" value="XM_025495035.1"/>
</dbReference>
<organism evidence="7 8">
    <name type="scientific">Pseudomicrostroma glucosiphilum</name>
    <dbReference type="NCBI Taxonomy" id="1684307"/>
    <lineage>
        <taxon>Eukaryota</taxon>
        <taxon>Fungi</taxon>
        <taxon>Dikarya</taxon>
        <taxon>Basidiomycota</taxon>
        <taxon>Ustilaginomycotina</taxon>
        <taxon>Exobasidiomycetes</taxon>
        <taxon>Microstromatales</taxon>
        <taxon>Microstromatales incertae sedis</taxon>
        <taxon>Pseudomicrostroma</taxon>
    </lineage>
</organism>
<feature type="compositionally biased region" description="Basic and acidic residues" evidence="6">
    <location>
        <begin position="462"/>
        <end position="475"/>
    </location>
</feature>
<dbReference type="GO" id="GO:0045292">
    <property type="term" value="P:mRNA cis splicing, via spliceosome"/>
    <property type="evidence" value="ECO:0007669"/>
    <property type="project" value="TreeGrafter"/>
</dbReference>
<dbReference type="InterPro" id="IPR011993">
    <property type="entry name" value="PH-like_dom_sf"/>
</dbReference>
<feature type="compositionally biased region" description="Gly residues" evidence="6">
    <location>
        <begin position="547"/>
        <end position="559"/>
    </location>
</feature>
<dbReference type="GeneID" id="37016769"/>
<evidence type="ECO:0000256" key="5">
    <source>
        <dbReference type="ARBA" id="ARBA00023242"/>
    </source>
</evidence>
<feature type="compositionally biased region" description="Acidic residues" evidence="6">
    <location>
        <begin position="452"/>
        <end position="461"/>
    </location>
</feature>
<feature type="region of interest" description="Disordered" evidence="6">
    <location>
        <begin position="451"/>
        <end position="482"/>
    </location>
</feature>
<comment type="similarity">
    <text evidence="3">Belongs to the RCAN family.</text>
</comment>
<feature type="region of interest" description="Disordered" evidence="6">
    <location>
        <begin position="168"/>
        <end position="198"/>
    </location>
</feature>
<feature type="region of interest" description="Disordered" evidence="6">
    <location>
        <begin position="1"/>
        <end position="32"/>
    </location>
</feature>
<evidence type="ECO:0000256" key="6">
    <source>
        <dbReference type="SAM" id="MobiDB-lite"/>
    </source>
</evidence>
<dbReference type="STRING" id="1684307.A0A316U378"/>
<evidence type="ECO:0008006" key="9">
    <source>
        <dbReference type="Google" id="ProtNLM"/>
    </source>
</evidence>
<comment type="subcellular location">
    <subcellularLocation>
        <location evidence="2">Cytoplasm</location>
    </subcellularLocation>
    <subcellularLocation>
        <location evidence="1">Nucleus</location>
    </subcellularLocation>
</comment>
<evidence type="ECO:0000313" key="8">
    <source>
        <dbReference type="Proteomes" id="UP000245942"/>
    </source>
</evidence>
<feature type="compositionally biased region" description="Gly residues" evidence="6">
    <location>
        <begin position="186"/>
        <end position="195"/>
    </location>
</feature>
<dbReference type="GO" id="GO:0000387">
    <property type="term" value="P:spliceosomal snRNP assembly"/>
    <property type="evidence" value="ECO:0007669"/>
    <property type="project" value="TreeGrafter"/>
</dbReference>
<sequence>MSSSDIKIRPISEPPAYLTPEQHEAATSTTPDSFSNISPKLVLGLEQVTIHAEPSLAGILNGSGRFWVTEESVSYLPSSSQGFSLPYPLIALHAVSSTLPAALSSTGQTQCIYCQIDDAGAELQDGQTEDEDGVEEEMGLREMWIVPSRSEDVEPLFLALSHCASLHPSTSDGDDDGNPFASMGPFGTGANGSEGGLQFEDAEEEGGAELSDTGRFQLARLDAMLGGDSDEDEEERTSSFARASSPELGQASVVEGSQETTNALLLVSHPQPLPSLFSAPLLQSLLALLDAYAPVVGWDPHPDEGRMRVVFDDRVGSSENRKATSGSADSPISRIIQTLNGLALETTEEHQGPDPTLVVERLPRVDITSLLPSQLSGGLPSIAVPATTLHSTSTFHPTDHLLPPITDRNFLISPPGSPPIGWEPIKEDPPNRETLAVDLMEALRKLGREMGADEAADDDQEGERAAEAEANDSKGRRSAGPGHVHVVLPATHRRLPSLAGDESPLIPAVTVQAYDDDEAGENVSANKSKPDITQVKATVDALRGPSEGYGEGLGLGGGNRITPTGRPPLA</sequence>
<dbReference type="EMBL" id="KZ819330">
    <property type="protein sequence ID" value="PWN19762.1"/>
    <property type="molecule type" value="Genomic_DNA"/>
</dbReference>
<keyword evidence="8" id="KW-1185">Reference proteome</keyword>
<feature type="region of interest" description="Disordered" evidence="6">
    <location>
        <begin position="543"/>
        <end position="570"/>
    </location>
</feature>
<evidence type="ECO:0000256" key="1">
    <source>
        <dbReference type="ARBA" id="ARBA00004123"/>
    </source>
</evidence>
<dbReference type="Pfam" id="PF04847">
    <property type="entry name" value="Calcipressin"/>
    <property type="match status" value="1"/>
</dbReference>
<dbReference type="PANTHER" id="PTHR21399:SF0">
    <property type="entry name" value="METHYLOSOME SUBUNIT PICLN"/>
    <property type="match status" value="1"/>
</dbReference>
<dbReference type="Gene3D" id="2.30.29.30">
    <property type="entry name" value="Pleckstrin-homology domain (PH domain)/Phosphotyrosine-binding domain (PTB)"/>
    <property type="match status" value="1"/>
</dbReference>